<protein>
    <recommendedName>
        <fullName evidence="3">Probable chemoreceptor glutamine deamidase CheD</fullName>
        <ecNumber evidence="3">3.5.1.44</ecNumber>
    </recommendedName>
</protein>
<evidence type="ECO:0000256" key="2">
    <source>
        <dbReference type="ARBA" id="ARBA00022801"/>
    </source>
</evidence>
<dbReference type="GO" id="GO:0050568">
    <property type="term" value="F:protein-glutamine glutaminase activity"/>
    <property type="evidence" value="ECO:0007669"/>
    <property type="project" value="UniProtKB-UniRule"/>
</dbReference>
<comment type="catalytic activity">
    <reaction evidence="3">
        <text>L-glutaminyl-[protein] + H2O = L-glutamyl-[protein] + NH4(+)</text>
        <dbReference type="Rhea" id="RHEA:16441"/>
        <dbReference type="Rhea" id="RHEA-COMP:10207"/>
        <dbReference type="Rhea" id="RHEA-COMP:10208"/>
        <dbReference type="ChEBI" id="CHEBI:15377"/>
        <dbReference type="ChEBI" id="CHEBI:28938"/>
        <dbReference type="ChEBI" id="CHEBI:29973"/>
        <dbReference type="ChEBI" id="CHEBI:30011"/>
        <dbReference type="EC" id="3.5.1.44"/>
    </reaction>
</comment>
<dbReference type="EMBL" id="CP101527">
    <property type="protein sequence ID" value="UZW76749.1"/>
    <property type="molecule type" value="Genomic_DNA"/>
</dbReference>
<dbReference type="PANTHER" id="PTHR35147:SF2">
    <property type="entry name" value="CHEMORECEPTOR GLUTAMINE DEAMIDASE CHED-RELATED"/>
    <property type="match status" value="1"/>
</dbReference>
<accession>A0A9E8HLM7</accession>
<dbReference type="HAMAP" id="MF_01440">
    <property type="entry name" value="CheD"/>
    <property type="match status" value="1"/>
</dbReference>
<reference evidence="4" key="1">
    <citation type="submission" date="2022-07" db="EMBL/GenBank/DDBJ databases">
        <title>Alkalimarinus sp. nov., isolated from gut of a Alitta virens.</title>
        <authorList>
            <person name="Yang A.I."/>
            <person name="Shin N.-R."/>
        </authorList>
    </citation>
    <scope>NUCLEOTIDE SEQUENCE</scope>
    <source>
        <strain evidence="4">FA028</strain>
    </source>
</reference>
<dbReference type="InterPro" id="IPR011324">
    <property type="entry name" value="Cytotoxic_necrot_fac-like_cat"/>
</dbReference>
<dbReference type="InterPro" id="IPR038592">
    <property type="entry name" value="CheD-like_sf"/>
</dbReference>
<organism evidence="4 5">
    <name type="scientific">Alkalimarinus sediminis</name>
    <dbReference type="NCBI Taxonomy" id="1632866"/>
    <lineage>
        <taxon>Bacteria</taxon>
        <taxon>Pseudomonadati</taxon>
        <taxon>Pseudomonadota</taxon>
        <taxon>Gammaproteobacteria</taxon>
        <taxon>Alteromonadales</taxon>
        <taxon>Alteromonadaceae</taxon>
        <taxon>Alkalimarinus</taxon>
    </lineage>
</organism>
<keyword evidence="2 3" id="KW-0378">Hydrolase</keyword>
<keyword evidence="5" id="KW-1185">Reference proteome</keyword>
<evidence type="ECO:0000256" key="3">
    <source>
        <dbReference type="HAMAP-Rule" id="MF_01440"/>
    </source>
</evidence>
<dbReference type="CDD" id="cd16352">
    <property type="entry name" value="CheD"/>
    <property type="match status" value="1"/>
</dbReference>
<dbReference type="GO" id="GO:0006935">
    <property type="term" value="P:chemotaxis"/>
    <property type="evidence" value="ECO:0007669"/>
    <property type="project" value="UniProtKB-UniRule"/>
</dbReference>
<evidence type="ECO:0000313" key="4">
    <source>
        <dbReference type="EMBL" id="UZW76749.1"/>
    </source>
</evidence>
<sequence>MNLAAAKIMPGELYVSLHGEMIVTVLGSCVSACIRDRVHGIGGMNHFMLPVQGEHSSTQWGSSDVSSASRYGNWAMEFLINEILKAGGERKNLEVKVFGGGNVLSNMTSIGARNIAFVKSYLANEGLQIVASDVGDQFPRKVLYFPDTGAVKVRKMRQTRNDTVIQREKAYIEDINQQPKSGEVELF</sequence>
<comment type="similarity">
    <text evidence="3">Belongs to the CheD family.</text>
</comment>
<dbReference type="Proteomes" id="UP001164472">
    <property type="component" value="Chromosome"/>
</dbReference>
<dbReference type="NCBIfam" id="NF010013">
    <property type="entry name" value="PRK13487.1"/>
    <property type="match status" value="1"/>
</dbReference>
<dbReference type="AlphaFoldDB" id="A0A9E8HLM7"/>
<gene>
    <name evidence="3 4" type="primary">cheD</name>
    <name evidence="4" type="ORF">NNL22_09280</name>
</gene>
<keyword evidence="1 3" id="KW-0145">Chemotaxis</keyword>
<comment type="function">
    <text evidence="3">Probably deamidates glutamine residues to glutamate on methyl-accepting chemotaxis receptors (MCPs), playing an important role in chemotaxis.</text>
</comment>
<dbReference type="SUPFAM" id="SSF64438">
    <property type="entry name" value="CNF1/YfiH-like putative cysteine hydrolases"/>
    <property type="match status" value="1"/>
</dbReference>
<dbReference type="EC" id="3.5.1.44" evidence="3"/>
<proteinExistence type="inferred from homology"/>
<dbReference type="Pfam" id="PF03975">
    <property type="entry name" value="CheD"/>
    <property type="match status" value="1"/>
</dbReference>
<evidence type="ECO:0000256" key="1">
    <source>
        <dbReference type="ARBA" id="ARBA00022500"/>
    </source>
</evidence>
<dbReference type="Gene3D" id="3.30.1330.200">
    <property type="match status" value="1"/>
</dbReference>
<dbReference type="InterPro" id="IPR005659">
    <property type="entry name" value="Chemorcpt_Glu_NH3ase_CheD"/>
</dbReference>
<evidence type="ECO:0000313" key="5">
    <source>
        <dbReference type="Proteomes" id="UP001164472"/>
    </source>
</evidence>
<name>A0A9E8HLM7_9ALTE</name>
<dbReference type="PANTHER" id="PTHR35147">
    <property type="entry name" value="CHEMORECEPTOR GLUTAMINE DEAMIDASE CHED-RELATED"/>
    <property type="match status" value="1"/>
</dbReference>
<dbReference type="KEGG" id="asem:NNL22_09280"/>